<keyword evidence="1" id="KW-1133">Transmembrane helix</keyword>
<dbReference type="Pfam" id="PF11872">
    <property type="entry name" value="DUF3392"/>
    <property type="match status" value="1"/>
</dbReference>
<gene>
    <name evidence="2" type="ORF">OM33_12320</name>
</gene>
<dbReference type="HOGENOM" id="CLU_147302_0_0_6"/>
<evidence type="ECO:0000256" key="1">
    <source>
        <dbReference type="SAM" id="Phobius"/>
    </source>
</evidence>
<evidence type="ECO:0000313" key="2">
    <source>
        <dbReference type="EMBL" id="AIY65824.1"/>
    </source>
</evidence>
<dbReference type="EMBL" id="CP009888">
    <property type="protein sequence ID" value="AIY65824.1"/>
    <property type="molecule type" value="Genomic_DNA"/>
</dbReference>
<feature type="transmembrane region" description="Helical" evidence="1">
    <location>
        <begin position="91"/>
        <end position="108"/>
    </location>
</feature>
<name>A0A0A7EGR6_9GAMM</name>
<dbReference type="AlphaFoldDB" id="A0A0A7EGR6"/>
<reference evidence="2 3" key="1">
    <citation type="submission" date="2014-11" db="EMBL/GenBank/DDBJ databases">
        <title>Complete Genome Sequence of Pseudoalteromonas sp. Strain OCN003 Isolated from Kaneohe Bay, Oahu, Hawaii.</title>
        <authorList>
            <person name="Beurmann S."/>
            <person name="Videau P."/>
            <person name="Ushijima B."/>
            <person name="Smith A.M."/>
            <person name="Aeby G.S."/>
            <person name="Callahan S.M."/>
            <person name="Belcaid M."/>
        </authorList>
    </citation>
    <scope>NUCLEOTIDE SEQUENCE [LARGE SCALE GENOMIC DNA]</scope>
    <source>
        <strain evidence="2 3">OCN003</strain>
    </source>
</reference>
<evidence type="ECO:0000313" key="3">
    <source>
        <dbReference type="Proteomes" id="UP000030341"/>
    </source>
</evidence>
<feature type="transmembrane region" description="Helical" evidence="1">
    <location>
        <begin position="22"/>
        <end position="43"/>
    </location>
</feature>
<sequence>MSEIVSFFSSLNSQVATWLSPYLSQIVLIALICLTAIYGASLNKAVKRLIGQRNFFARTLVFILVTGIGVGSLIVFVSPYLVRLFHQIERGFLPLLVFSLFVVLGVLADRKNQV</sequence>
<evidence type="ECO:0008006" key="4">
    <source>
        <dbReference type="Google" id="ProtNLM"/>
    </source>
</evidence>
<dbReference type="KEGG" id="pseo:OM33_12320"/>
<dbReference type="OrthoDB" id="6196761at2"/>
<keyword evidence="1" id="KW-0472">Membrane</keyword>
<accession>A0A0A7EGR6</accession>
<keyword evidence="1" id="KW-0812">Transmembrane</keyword>
<dbReference type="Proteomes" id="UP000030341">
    <property type="component" value="Chromosome 1"/>
</dbReference>
<feature type="transmembrane region" description="Helical" evidence="1">
    <location>
        <begin position="55"/>
        <end position="79"/>
    </location>
</feature>
<dbReference type="RefSeq" id="WP_038642095.1">
    <property type="nucleotide sequence ID" value="NZ_CP009888.1"/>
</dbReference>
<dbReference type="eggNOG" id="ENOG5032Z0A">
    <property type="taxonomic scope" value="Bacteria"/>
</dbReference>
<protein>
    <recommendedName>
        <fullName evidence="4">DUF3392 domain-containing protein</fullName>
    </recommendedName>
</protein>
<dbReference type="STRING" id="1348114.OM33_12320"/>
<organism evidence="2 3">
    <name type="scientific">Pseudoalteromonas piratica</name>
    <dbReference type="NCBI Taxonomy" id="1348114"/>
    <lineage>
        <taxon>Bacteria</taxon>
        <taxon>Pseudomonadati</taxon>
        <taxon>Pseudomonadota</taxon>
        <taxon>Gammaproteobacteria</taxon>
        <taxon>Alteromonadales</taxon>
        <taxon>Pseudoalteromonadaceae</taxon>
        <taxon>Pseudoalteromonas</taxon>
    </lineage>
</organism>
<keyword evidence="3" id="KW-1185">Reference proteome</keyword>
<proteinExistence type="predicted"/>
<dbReference type="InterPro" id="IPR021813">
    <property type="entry name" value="DUF3392"/>
</dbReference>